<dbReference type="InterPro" id="IPR011009">
    <property type="entry name" value="Kinase-like_dom_sf"/>
</dbReference>
<evidence type="ECO:0000313" key="9">
    <source>
        <dbReference type="EMBL" id="KAF4757165.1"/>
    </source>
</evidence>
<dbReference type="GO" id="GO:0005524">
    <property type="term" value="F:ATP binding"/>
    <property type="evidence" value="ECO:0007669"/>
    <property type="project" value="UniProtKB-KW"/>
</dbReference>
<keyword evidence="5" id="KW-0067">ATP-binding</keyword>
<evidence type="ECO:0000259" key="7">
    <source>
        <dbReference type="PROSITE" id="PS50011"/>
    </source>
</evidence>
<dbReference type="Gene3D" id="3.20.20.190">
    <property type="entry name" value="Phosphatidylinositol (PI) phosphodiesterase"/>
    <property type="match status" value="1"/>
</dbReference>
<gene>
    <name evidence="9" type="ORF">FOZ63_022071</name>
</gene>
<name>A0A7J6UIX0_PEROL</name>
<dbReference type="SMART" id="SM00220">
    <property type="entry name" value="S_TKc"/>
    <property type="match status" value="1"/>
</dbReference>
<keyword evidence="3" id="KW-0547">Nucleotide-binding</keyword>
<evidence type="ECO:0000259" key="8">
    <source>
        <dbReference type="PROSITE" id="PS51704"/>
    </source>
</evidence>
<dbReference type="PROSITE" id="PS00108">
    <property type="entry name" value="PROTEIN_KINASE_ST"/>
    <property type="match status" value="1"/>
</dbReference>
<evidence type="ECO:0000313" key="10">
    <source>
        <dbReference type="Proteomes" id="UP000553632"/>
    </source>
</evidence>
<evidence type="ECO:0000256" key="2">
    <source>
        <dbReference type="ARBA" id="ARBA00022679"/>
    </source>
</evidence>
<dbReference type="GO" id="GO:0006629">
    <property type="term" value="P:lipid metabolic process"/>
    <property type="evidence" value="ECO:0007669"/>
    <property type="project" value="InterPro"/>
</dbReference>
<evidence type="ECO:0008006" key="11">
    <source>
        <dbReference type="Google" id="ProtNLM"/>
    </source>
</evidence>
<dbReference type="EMBL" id="JABANO010002964">
    <property type="protein sequence ID" value="KAF4757165.1"/>
    <property type="molecule type" value="Genomic_DNA"/>
</dbReference>
<feature type="compositionally biased region" description="Low complexity" evidence="6">
    <location>
        <begin position="798"/>
        <end position="829"/>
    </location>
</feature>
<dbReference type="Gene3D" id="1.10.510.10">
    <property type="entry name" value="Transferase(Phosphotransferase) domain 1"/>
    <property type="match status" value="1"/>
</dbReference>
<dbReference type="InterPro" id="IPR050117">
    <property type="entry name" value="MAPK"/>
</dbReference>
<keyword evidence="10" id="KW-1185">Reference proteome</keyword>
<dbReference type="FunFam" id="1.10.510.10:FF:000624">
    <property type="entry name" value="Mitogen-activated protein kinase"/>
    <property type="match status" value="1"/>
</dbReference>
<dbReference type="GO" id="GO:0004674">
    <property type="term" value="F:protein serine/threonine kinase activity"/>
    <property type="evidence" value="ECO:0007669"/>
    <property type="project" value="UniProtKB-KW"/>
</dbReference>
<accession>A0A7J6UIX0</accession>
<feature type="region of interest" description="Disordered" evidence="6">
    <location>
        <begin position="790"/>
        <end position="829"/>
    </location>
</feature>
<feature type="domain" description="GP-PDE" evidence="8">
    <location>
        <begin position="703"/>
        <end position="962"/>
    </location>
</feature>
<evidence type="ECO:0000256" key="5">
    <source>
        <dbReference type="ARBA" id="ARBA00022840"/>
    </source>
</evidence>
<evidence type="ECO:0000256" key="4">
    <source>
        <dbReference type="ARBA" id="ARBA00022777"/>
    </source>
</evidence>
<feature type="non-terminal residue" evidence="9">
    <location>
        <position position="962"/>
    </location>
</feature>
<dbReference type="SUPFAM" id="SSF51695">
    <property type="entry name" value="PLC-like phosphodiesterases"/>
    <property type="match status" value="1"/>
</dbReference>
<dbReference type="SUPFAM" id="SSF56112">
    <property type="entry name" value="Protein kinase-like (PK-like)"/>
    <property type="match status" value="1"/>
</dbReference>
<dbReference type="PANTHER" id="PTHR24055">
    <property type="entry name" value="MITOGEN-ACTIVATED PROTEIN KINASE"/>
    <property type="match status" value="1"/>
</dbReference>
<dbReference type="Proteomes" id="UP000553632">
    <property type="component" value="Unassembled WGS sequence"/>
</dbReference>
<sequence>RKEGTQFSVSAARALPKSRSVAIKRILNAFQTDLDAQRTYREVTILAKLSEHPNIVTLLDVRDDMAGKHLRSRTLLVIPSPSTLDRDLYLVTEYVDTDLASTIRAGSLSPLHKTYVIWQLLRAIKYVHSAHVVHRDVKPQNILINAKCEVRLCDFGLARYVLPLDFDPAVQPLPRGMSMEDVKSLGEEGDYLSMTDYVSSRWYRAPEQLLKAENYGKGVDIWACGCVTAEVLTGHPLFPGTSVLEQLWMILEFTGMPSMMILSSRNNALRRCANGLPQQYSTVHVPSIIPQGNVESLDFVDLMLQFNLDFRITAEEALEHPFLAAFHTPDGEFVYTEKDANDSEEATKLDDNLLVRVHDYRDAIYGGMLGHPRVVERLREALVARRERALASVGSEGQDESPTAMATWLMRLDDLMYLWRYLTPLSAVVLRQLGNSGGTWNSSQAPVVRDLLYTTTNNTNTTRVGDRQMPNIAMDPQQDVIQKATTSFVYLEAPQYSLTIAPGCGGHDRLVLRVTSRNTDHAESVTELRDGDDKRRFLHFQFNESAVLEALSTDGGAPRVLGCNMEGGAVLLLLMKYFYSPSGGVGPSLCVREVLYGSGTFSSVVMLTCSIRGYLGLPLSYPLADTVISVDELQEFQLCCASNLTVRSLVNDKHRKVGTITFRFVNVSPLPAKLRSAFRPRCETRQGSTLRARTVTGKNVHEMTIIGHRGIGSDEMGSRIRENTLLAFQQAAKYGADAIEFDVFLTADRTPMVFHDLEINHSNSSKKIPITSLCEEGLRSLDEDNQERMLTGRERGESAVSCGGSATSSGSCSSGSGDSTPTSSSGKTGLLEAGKRIRSLHDLAATFPSRGRVESEVSPLEAEGVRDSAAVQEKLPSLQAVLEGTPDDLGALIEIKYPTAAGIRKYPSRSCHDRGTVADVILRYIYDYGCPATRRYMFSSFDPEMCLALRQKQARFPIILNT</sequence>
<dbReference type="Gene3D" id="3.30.200.20">
    <property type="entry name" value="Phosphorylase Kinase, domain 1"/>
    <property type="match status" value="1"/>
</dbReference>
<keyword evidence="2" id="KW-0808">Transferase</keyword>
<dbReference type="InterPro" id="IPR000719">
    <property type="entry name" value="Prot_kinase_dom"/>
</dbReference>
<dbReference type="Pfam" id="PF03009">
    <property type="entry name" value="GDPD"/>
    <property type="match status" value="1"/>
</dbReference>
<reference evidence="9 10" key="1">
    <citation type="submission" date="2020-04" db="EMBL/GenBank/DDBJ databases">
        <title>Perkinsus olseni comparative genomics.</title>
        <authorList>
            <person name="Bogema D.R."/>
        </authorList>
    </citation>
    <scope>NUCLEOTIDE SEQUENCE [LARGE SCALE GENOMIC DNA]</scope>
    <source>
        <strain evidence="9 10">ATCC PRA-207</strain>
    </source>
</reference>
<feature type="domain" description="Protein kinase" evidence="7">
    <location>
        <begin position="1"/>
        <end position="323"/>
    </location>
</feature>
<comment type="caution">
    <text evidence="9">The sequence shown here is derived from an EMBL/GenBank/DDBJ whole genome shotgun (WGS) entry which is preliminary data.</text>
</comment>
<dbReference type="AlphaFoldDB" id="A0A7J6UIX0"/>
<dbReference type="InterPro" id="IPR008271">
    <property type="entry name" value="Ser/Thr_kinase_AS"/>
</dbReference>
<evidence type="ECO:0000256" key="6">
    <source>
        <dbReference type="SAM" id="MobiDB-lite"/>
    </source>
</evidence>
<organism evidence="9 10">
    <name type="scientific">Perkinsus olseni</name>
    <name type="common">Perkinsus atlanticus</name>
    <dbReference type="NCBI Taxonomy" id="32597"/>
    <lineage>
        <taxon>Eukaryota</taxon>
        <taxon>Sar</taxon>
        <taxon>Alveolata</taxon>
        <taxon>Perkinsozoa</taxon>
        <taxon>Perkinsea</taxon>
        <taxon>Perkinsida</taxon>
        <taxon>Perkinsidae</taxon>
        <taxon>Perkinsus</taxon>
    </lineage>
</organism>
<evidence type="ECO:0000256" key="3">
    <source>
        <dbReference type="ARBA" id="ARBA00022741"/>
    </source>
</evidence>
<dbReference type="GO" id="GO:0008081">
    <property type="term" value="F:phosphoric diester hydrolase activity"/>
    <property type="evidence" value="ECO:0007669"/>
    <property type="project" value="InterPro"/>
</dbReference>
<protein>
    <recommendedName>
        <fullName evidence="11">Mitogen-activated protein kinase</fullName>
    </recommendedName>
</protein>
<proteinExistence type="predicted"/>
<dbReference type="Pfam" id="PF00069">
    <property type="entry name" value="Pkinase"/>
    <property type="match status" value="1"/>
</dbReference>
<keyword evidence="4" id="KW-0418">Kinase</keyword>
<evidence type="ECO:0000256" key="1">
    <source>
        <dbReference type="ARBA" id="ARBA00022527"/>
    </source>
</evidence>
<dbReference type="PROSITE" id="PS51704">
    <property type="entry name" value="GP_PDE"/>
    <property type="match status" value="1"/>
</dbReference>
<feature type="non-terminal residue" evidence="9">
    <location>
        <position position="1"/>
    </location>
</feature>
<dbReference type="PROSITE" id="PS50011">
    <property type="entry name" value="PROTEIN_KINASE_DOM"/>
    <property type="match status" value="1"/>
</dbReference>
<dbReference type="InterPro" id="IPR017946">
    <property type="entry name" value="PLC-like_Pdiesterase_TIM-brl"/>
</dbReference>
<dbReference type="InterPro" id="IPR030395">
    <property type="entry name" value="GP_PDE_dom"/>
</dbReference>
<keyword evidence="1" id="KW-0723">Serine/threonine-protein kinase</keyword>